<dbReference type="Proteomes" id="UP000241769">
    <property type="component" value="Unassembled WGS sequence"/>
</dbReference>
<gene>
    <name evidence="1" type="ORF">PROFUN_14988</name>
</gene>
<dbReference type="AlphaFoldDB" id="A0A2P6MY28"/>
<proteinExistence type="predicted"/>
<accession>A0A2P6MY28</accession>
<keyword evidence="2" id="KW-1185">Reference proteome</keyword>
<organism evidence="1 2">
    <name type="scientific">Planoprotostelium fungivorum</name>
    <dbReference type="NCBI Taxonomy" id="1890364"/>
    <lineage>
        <taxon>Eukaryota</taxon>
        <taxon>Amoebozoa</taxon>
        <taxon>Evosea</taxon>
        <taxon>Variosea</taxon>
        <taxon>Cavosteliida</taxon>
        <taxon>Cavosteliaceae</taxon>
        <taxon>Planoprotostelium</taxon>
    </lineage>
</organism>
<reference evidence="1 2" key="1">
    <citation type="journal article" date="2018" name="Genome Biol. Evol.">
        <title>Multiple Roots of Fruiting Body Formation in Amoebozoa.</title>
        <authorList>
            <person name="Hillmann F."/>
            <person name="Forbes G."/>
            <person name="Novohradska S."/>
            <person name="Ferling I."/>
            <person name="Riege K."/>
            <person name="Groth M."/>
            <person name="Westermann M."/>
            <person name="Marz M."/>
            <person name="Spaller T."/>
            <person name="Winckler T."/>
            <person name="Schaap P."/>
            <person name="Glockner G."/>
        </authorList>
    </citation>
    <scope>NUCLEOTIDE SEQUENCE [LARGE SCALE GENOMIC DNA]</scope>
    <source>
        <strain evidence="1 2">Jena</strain>
    </source>
</reference>
<sequence>MTKCNPTKTADPSWPWLEARSAGGRTSSMTFPSPPETISLQSRLGRLGWYPHRTAILLEDLVTIKLYRVNNTDNNRTRGYLRSKFPLKSNCENVRRASHKVPRKKDDLMRCVISGQARYTLRNINCSYAGAPVRTRRKS</sequence>
<protein>
    <submittedName>
        <fullName evidence="1">Uncharacterized protein</fullName>
    </submittedName>
</protein>
<evidence type="ECO:0000313" key="2">
    <source>
        <dbReference type="Proteomes" id="UP000241769"/>
    </source>
</evidence>
<dbReference type="EMBL" id="MDYQ01000312">
    <property type="protein sequence ID" value="PRP76611.1"/>
    <property type="molecule type" value="Genomic_DNA"/>
</dbReference>
<name>A0A2P6MY28_9EUKA</name>
<comment type="caution">
    <text evidence="1">The sequence shown here is derived from an EMBL/GenBank/DDBJ whole genome shotgun (WGS) entry which is preliminary data.</text>
</comment>
<evidence type="ECO:0000313" key="1">
    <source>
        <dbReference type="EMBL" id="PRP76611.1"/>
    </source>
</evidence>
<dbReference type="InParanoid" id="A0A2P6MY28"/>